<dbReference type="FunFam" id="1.10.1200.10:FF:000005">
    <property type="entry name" value="Nonribosomal peptide synthetase 1"/>
    <property type="match status" value="1"/>
</dbReference>
<dbReference type="InterPro" id="IPR020845">
    <property type="entry name" value="AMP-binding_CS"/>
</dbReference>
<dbReference type="Gene3D" id="1.10.1200.10">
    <property type="entry name" value="ACP-like"/>
    <property type="match status" value="1"/>
</dbReference>
<evidence type="ECO:0000313" key="7">
    <source>
        <dbReference type="Proteomes" id="UP000570474"/>
    </source>
</evidence>
<dbReference type="Proteomes" id="UP000570474">
    <property type="component" value="Unassembled WGS sequence"/>
</dbReference>
<evidence type="ECO:0000256" key="3">
    <source>
        <dbReference type="ARBA" id="ARBA00022450"/>
    </source>
</evidence>
<dbReference type="Pfam" id="PF13193">
    <property type="entry name" value="AMP-binding_C"/>
    <property type="match status" value="1"/>
</dbReference>
<dbReference type="PROSITE" id="PS50075">
    <property type="entry name" value="CARRIER"/>
    <property type="match status" value="1"/>
</dbReference>
<dbReference type="EMBL" id="JABAIA010000005">
    <property type="protein sequence ID" value="NLR69198.1"/>
    <property type="molecule type" value="Genomic_DNA"/>
</dbReference>
<dbReference type="CDD" id="cd05930">
    <property type="entry name" value="A_NRPS"/>
    <property type="match status" value="1"/>
</dbReference>
<dbReference type="GO" id="GO:0031177">
    <property type="term" value="F:phosphopantetheine binding"/>
    <property type="evidence" value="ECO:0007669"/>
    <property type="project" value="InterPro"/>
</dbReference>
<keyword evidence="4" id="KW-0597">Phosphoprotein</keyword>
<dbReference type="Gene3D" id="3.30.300.30">
    <property type="match status" value="1"/>
</dbReference>
<comment type="similarity">
    <text evidence="2">Belongs to the ATP-dependent AMP-binding enzyme family.</text>
</comment>
<accession>A0A847S823</accession>
<dbReference type="SMART" id="SM00823">
    <property type="entry name" value="PKS_PP"/>
    <property type="match status" value="1"/>
</dbReference>
<dbReference type="PANTHER" id="PTHR45527:SF1">
    <property type="entry name" value="FATTY ACID SYNTHASE"/>
    <property type="match status" value="1"/>
</dbReference>
<dbReference type="GO" id="GO:0005737">
    <property type="term" value="C:cytoplasm"/>
    <property type="evidence" value="ECO:0007669"/>
    <property type="project" value="TreeGrafter"/>
</dbReference>
<comment type="cofactor">
    <cofactor evidence="1">
        <name>pantetheine 4'-phosphate</name>
        <dbReference type="ChEBI" id="CHEBI:47942"/>
    </cofactor>
</comment>
<dbReference type="InterPro" id="IPR045851">
    <property type="entry name" value="AMP-bd_C_sf"/>
</dbReference>
<dbReference type="AlphaFoldDB" id="A0A847S823"/>
<dbReference type="InterPro" id="IPR020806">
    <property type="entry name" value="PKS_PP-bd"/>
</dbReference>
<dbReference type="GO" id="GO:0044550">
    <property type="term" value="P:secondary metabolite biosynthetic process"/>
    <property type="evidence" value="ECO:0007669"/>
    <property type="project" value="TreeGrafter"/>
</dbReference>
<evidence type="ECO:0000256" key="2">
    <source>
        <dbReference type="ARBA" id="ARBA00006432"/>
    </source>
</evidence>
<organism evidence="6 7">
    <name type="scientific">Chitinophaga varians</name>
    <dbReference type="NCBI Taxonomy" id="2202339"/>
    <lineage>
        <taxon>Bacteria</taxon>
        <taxon>Pseudomonadati</taxon>
        <taxon>Bacteroidota</taxon>
        <taxon>Chitinophagia</taxon>
        <taxon>Chitinophagales</taxon>
        <taxon>Chitinophagaceae</taxon>
        <taxon>Chitinophaga</taxon>
    </lineage>
</organism>
<dbReference type="InterPro" id="IPR006162">
    <property type="entry name" value="Ppantetheine_attach_site"/>
</dbReference>
<dbReference type="NCBIfam" id="TIGR01733">
    <property type="entry name" value="AA-adenyl-dom"/>
    <property type="match status" value="1"/>
</dbReference>
<dbReference type="InterPro" id="IPR020459">
    <property type="entry name" value="AMP-binding"/>
</dbReference>
<dbReference type="Pfam" id="PF00550">
    <property type="entry name" value="PP-binding"/>
    <property type="match status" value="1"/>
</dbReference>
<dbReference type="InterPro" id="IPR036736">
    <property type="entry name" value="ACP-like_sf"/>
</dbReference>
<keyword evidence="7" id="KW-1185">Reference proteome</keyword>
<evidence type="ECO:0000259" key="5">
    <source>
        <dbReference type="PROSITE" id="PS50075"/>
    </source>
</evidence>
<dbReference type="GO" id="GO:0043041">
    <property type="term" value="P:amino acid activation for nonribosomal peptide biosynthetic process"/>
    <property type="evidence" value="ECO:0007669"/>
    <property type="project" value="TreeGrafter"/>
</dbReference>
<dbReference type="PRINTS" id="PR00154">
    <property type="entry name" value="AMPBINDING"/>
</dbReference>
<dbReference type="PANTHER" id="PTHR45527">
    <property type="entry name" value="NONRIBOSOMAL PEPTIDE SYNTHETASE"/>
    <property type="match status" value="1"/>
</dbReference>
<gene>
    <name evidence="6" type="ORF">HGH92_33180</name>
</gene>
<dbReference type="InterPro" id="IPR025110">
    <property type="entry name" value="AMP-bd_C"/>
</dbReference>
<dbReference type="PROSITE" id="PS00012">
    <property type="entry name" value="PHOSPHOPANTETHEINE"/>
    <property type="match status" value="1"/>
</dbReference>
<dbReference type="FunFam" id="3.40.50.980:FF:000001">
    <property type="entry name" value="Non-ribosomal peptide synthetase"/>
    <property type="match status" value="1"/>
</dbReference>
<evidence type="ECO:0000256" key="1">
    <source>
        <dbReference type="ARBA" id="ARBA00001957"/>
    </source>
</evidence>
<dbReference type="InterPro" id="IPR010071">
    <property type="entry name" value="AA_adenyl_dom"/>
</dbReference>
<dbReference type="SUPFAM" id="SSF56801">
    <property type="entry name" value="Acetyl-CoA synthetase-like"/>
    <property type="match status" value="1"/>
</dbReference>
<evidence type="ECO:0000313" key="6">
    <source>
        <dbReference type="EMBL" id="NLR69198.1"/>
    </source>
</evidence>
<dbReference type="InterPro" id="IPR000873">
    <property type="entry name" value="AMP-dep_synth/lig_dom"/>
</dbReference>
<dbReference type="RefSeq" id="WP_168875160.1">
    <property type="nucleotide sequence ID" value="NZ_JABAIA010000005.1"/>
</dbReference>
<dbReference type="Gene3D" id="3.40.50.980">
    <property type="match status" value="2"/>
</dbReference>
<dbReference type="FunFam" id="3.30.300.30:FF:000010">
    <property type="entry name" value="Enterobactin synthetase component F"/>
    <property type="match status" value="1"/>
</dbReference>
<dbReference type="SUPFAM" id="SSF47336">
    <property type="entry name" value="ACP-like"/>
    <property type="match status" value="1"/>
</dbReference>
<feature type="domain" description="Carrier" evidence="5">
    <location>
        <begin position="492"/>
        <end position="567"/>
    </location>
</feature>
<dbReference type="Pfam" id="PF00501">
    <property type="entry name" value="AMP-binding"/>
    <property type="match status" value="1"/>
</dbReference>
<dbReference type="PROSITE" id="PS00455">
    <property type="entry name" value="AMP_BINDING"/>
    <property type="match status" value="1"/>
</dbReference>
<comment type="caution">
    <text evidence="6">The sequence shown here is derived from an EMBL/GenBank/DDBJ whole genome shotgun (WGS) entry which is preliminary data.</text>
</comment>
<proteinExistence type="inferred from homology"/>
<reference evidence="6 7" key="1">
    <citation type="submission" date="2020-04" db="EMBL/GenBank/DDBJ databases">
        <authorList>
            <person name="Yin C."/>
        </authorList>
    </citation>
    <scope>NUCLEOTIDE SEQUENCE [LARGE SCALE GENOMIC DNA]</scope>
    <source>
        <strain evidence="6 7">Ae27</strain>
    </source>
</reference>
<protein>
    <submittedName>
        <fullName evidence="6">Non-ribosomal peptide synthetase</fullName>
    </submittedName>
</protein>
<dbReference type="InterPro" id="IPR009081">
    <property type="entry name" value="PP-bd_ACP"/>
</dbReference>
<evidence type="ECO:0000256" key="4">
    <source>
        <dbReference type="ARBA" id="ARBA00022553"/>
    </source>
</evidence>
<name>A0A847S823_9BACT</name>
<keyword evidence="3" id="KW-0596">Phosphopantetheine</keyword>
<dbReference type="Gene3D" id="2.30.38.10">
    <property type="entry name" value="Luciferase, Domain 3"/>
    <property type="match status" value="1"/>
</dbReference>
<sequence>MDTPAVIFRSQQLSFRELESRSNQLAHHLSRLGIKPRTMVPIMVSRGINMIVGLLGIMKAGCAYVPIDGSFPAERVDFILKDINAGMIILDDTVADLFRGNNRVSVTVNMDADADKIAQENVERLPVDISPSDLAYVIYTSGSTGTPKGVMVEHRNLASLTHNLTQRWGMRKGMRIGAMGPYTFDLSVLELVCVLAIGITIVLIDETDPAVIWRQLEEHQVNVVQLTPSRLNLLTYAETDLSPLRRLEILMVGGEHLQERTFRRLKEELKEVRIYNVYGPTEATVWSSSLAIHESEILGIGTPLLYERLYITDDQGNLLPVGLTGEICIGGSGVARGYLNKAELTAEKFVPDRFGRKPGARLYRTGDIGKQMADGTFVFLGRKDDQVKIRGYRIEIGEVENALLRVTGIEHAAVKCVTDKGGNNLLVGYYVSQQELSNQDIIAQLKDVLPSYMVPSVLTKLSAIPLNNNGKIDRKALPDLKDHHNSERRYVAPENELEERLVAIWKDLLGIEQIGTADNFFEIGGHSLLVVDLIARIKKAFSVEISLPMIFQLKNIAAIAAYMEISATAANVPVEEAAYDIYDL</sequence>